<feature type="compositionally biased region" description="Polar residues" evidence="3">
    <location>
        <begin position="1"/>
        <end position="10"/>
    </location>
</feature>
<feature type="region of interest" description="Disordered" evidence="3">
    <location>
        <begin position="1114"/>
        <end position="1134"/>
    </location>
</feature>
<feature type="compositionally biased region" description="Polar residues" evidence="3">
    <location>
        <begin position="1114"/>
        <end position="1130"/>
    </location>
</feature>
<protein>
    <submittedName>
        <fullName evidence="5">Aste57867_25345 protein</fullName>
    </submittedName>
</protein>
<evidence type="ECO:0000313" key="6">
    <source>
        <dbReference type="Proteomes" id="UP000332933"/>
    </source>
</evidence>
<dbReference type="PANTHER" id="PTHR19860">
    <property type="entry name" value="DDB1- AND CUL4-ASSOCIATED FACTOR 12-RELATED"/>
    <property type="match status" value="1"/>
</dbReference>
<evidence type="ECO:0000256" key="1">
    <source>
        <dbReference type="ARBA" id="ARBA00022737"/>
    </source>
</evidence>
<dbReference type="InterPro" id="IPR051191">
    <property type="entry name" value="DCAF12"/>
</dbReference>
<name>A0A485LU94_9STRA</name>
<reference evidence="5 6" key="1">
    <citation type="submission" date="2019-03" db="EMBL/GenBank/DDBJ databases">
        <authorList>
            <person name="Gaulin E."/>
            <person name="Dumas B."/>
        </authorList>
    </citation>
    <scope>NUCLEOTIDE SEQUENCE [LARGE SCALE GENOMIC DNA]</scope>
    <source>
        <strain evidence="5">CBS 568.67</strain>
    </source>
</reference>
<feature type="compositionally biased region" description="Basic and acidic residues" evidence="3">
    <location>
        <begin position="1344"/>
        <end position="1353"/>
    </location>
</feature>
<dbReference type="Gene3D" id="3.40.50.300">
    <property type="entry name" value="P-loop containing nucleotide triphosphate hydrolases"/>
    <property type="match status" value="1"/>
</dbReference>
<dbReference type="Proteomes" id="UP000332933">
    <property type="component" value="Unassembled WGS sequence"/>
</dbReference>
<evidence type="ECO:0000256" key="3">
    <source>
        <dbReference type="SAM" id="MobiDB-lite"/>
    </source>
</evidence>
<keyword evidence="2" id="KW-0175">Coiled coil</keyword>
<feature type="compositionally biased region" description="Basic and acidic residues" evidence="3">
    <location>
        <begin position="396"/>
        <end position="413"/>
    </location>
</feature>
<feature type="coiled-coil region" evidence="2">
    <location>
        <begin position="1082"/>
        <end position="1109"/>
    </location>
</feature>
<dbReference type="OrthoDB" id="2325716at2759"/>
<keyword evidence="6" id="KW-1185">Reference proteome</keyword>
<feature type="region of interest" description="Disordered" evidence="3">
    <location>
        <begin position="1256"/>
        <end position="1372"/>
    </location>
</feature>
<dbReference type="InterPro" id="IPR027417">
    <property type="entry name" value="P-loop_NTPase"/>
</dbReference>
<feature type="region of interest" description="Disordered" evidence="3">
    <location>
        <begin position="1"/>
        <end position="35"/>
    </location>
</feature>
<feature type="compositionally biased region" description="Low complexity" evidence="3">
    <location>
        <begin position="721"/>
        <end position="731"/>
    </location>
</feature>
<reference evidence="4" key="2">
    <citation type="submission" date="2019-06" db="EMBL/GenBank/DDBJ databases">
        <title>Genomics analysis of Aphanomyces spp. identifies a new class of oomycete effector associated with host adaptation.</title>
        <authorList>
            <person name="Gaulin E."/>
        </authorList>
    </citation>
    <scope>NUCLEOTIDE SEQUENCE</scope>
    <source>
        <strain evidence="4">CBS 578.67</strain>
    </source>
</reference>
<keyword evidence="1" id="KW-0677">Repeat</keyword>
<feature type="region of interest" description="Disordered" evidence="3">
    <location>
        <begin position="721"/>
        <end position="761"/>
    </location>
</feature>
<evidence type="ECO:0000256" key="2">
    <source>
        <dbReference type="SAM" id="Coils"/>
    </source>
</evidence>
<evidence type="ECO:0000313" key="5">
    <source>
        <dbReference type="EMBL" id="VFU01970.1"/>
    </source>
</evidence>
<gene>
    <name evidence="5" type="primary">Aste57867_25345</name>
    <name evidence="4" type="ORF">As57867_025267</name>
    <name evidence="5" type="ORF">ASTE57867_25345</name>
</gene>
<feature type="region of interest" description="Disordered" evidence="3">
    <location>
        <begin position="383"/>
        <end position="413"/>
    </location>
</feature>
<dbReference type="PANTHER" id="PTHR19860:SF40">
    <property type="entry name" value="WD40 REPEAT-CONTAINING PROTEIN"/>
    <property type="match status" value="1"/>
</dbReference>
<accession>A0A485LU94</accession>
<dbReference type="EMBL" id="VJMH01007521">
    <property type="protein sequence ID" value="KAF0682547.1"/>
    <property type="molecule type" value="Genomic_DNA"/>
</dbReference>
<evidence type="ECO:0000313" key="4">
    <source>
        <dbReference type="EMBL" id="KAF0682547.1"/>
    </source>
</evidence>
<organism evidence="5 6">
    <name type="scientific">Aphanomyces stellatus</name>
    <dbReference type="NCBI Taxonomy" id="120398"/>
    <lineage>
        <taxon>Eukaryota</taxon>
        <taxon>Sar</taxon>
        <taxon>Stramenopiles</taxon>
        <taxon>Oomycota</taxon>
        <taxon>Saprolegniomycetes</taxon>
        <taxon>Saprolegniales</taxon>
        <taxon>Verrucalvaceae</taxon>
        <taxon>Aphanomyces</taxon>
    </lineage>
</organism>
<dbReference type="EMBL" id="CAADRA010007547">
    <property type="protein sequence ID" value="VFU01970.1"/>
    <property type="molecule type" value="Genomic_DNA"/>
</dbReference>
<sequence>MATTSPVNSPKRNKKDTSSGNGITLPKELRSGDDAQRVESATLTRESGVHEAFARSRMEGFVYVETSPYMHVLDGHCQFEFESGAASPLMVVLGHPASGKSSLLINWVSQRLKKPQSNPEVIFQHYCGCSYESVKLSVFLFRLMYHIKAAFSLRDFELPHEHEEEKLKFSLARCLEGANRTTAQTNGKRKNIIIVLDGVDNLRTEDGGESLSWLPNTLPPGVRILLSATKPPKTAQLASCRWIVRKEYTYDSDDDLLYDANLPPDPTDTHCVKELRRRNAGFLNVEPLDERMCTKIIHEHCARNTLMDDDTVQTFLDSKGSSCPLYVRLVLAMYDQSREKNRDYLHGILAASYDFPTLYELVLQQWKVLLLTDLTETLHHLEHKATSHTSSMAEPTLERPDSRKRNSRRDSEHMALVAAQNQTPEEEEIDRTRLMLERRALLARHALSLFAVSRFGLSEKDFHHLLEDAAPRPIRAQLLQLLMPHLMVIHRKDSDAVLLDISHNQLRLLARYGFLKDESLRHGYHKAIANYCEKMPACQRRIDELPVQLECCNLWVQLQFCLVDMKMFQLWWHERNRQDFLAYWKTLRTYFSMHDPVDDYIRSLDEYIVVERPSTEELLSLFLTITEFLRSWQRNDVKVKPEIQMHRPEPPQLKEFINSQGSFSLSHLNDGESKQIQGIIDYLCPHDDDGYYVRRWLWTQFPLIAVSFENLFLKKFTSDALASDSSSPDVAIGGGDGLPATTTQEKKGNVASPAAAASPAKHAPTILPRTLVDRKRVIARHSPKKNSQHALEAINPEDSGAFEFGDGMIGGAGSCEISLSIPALRDQLRDLRARFDKLKFMSKERQETLRTLDAKVNDARANMSHQNQSSQLRDELLEQIRVTTQDSTHGRQKSDYYKSILRQCETNPARDPNIIESSESNVRKMKQDITELQQKAQVIGYERRLAAIEIPKLSSAIQEKLQIHQVALSRLRWRQLQHLRQMEWEAKFRMRTKEMKKQAEGDLSSVQESEMVVRLKEKVEHKQETNNMRVKNLQDLKLYKGSPYMDDGLLGVLRHVGINEADQVLLRWHDQFEHAQQLEVEEKEGEVRVTECKQQLEALRQEFQSLKLGQTTAKPNKVTTAASSMPSPNGATGKVGSTGCPSVACPGTPVAAASLPLDVSSFEGKTHNSKQVEVQLVEATAIAQQKSQRALRLKTLSENLHLGLLHLALMLGVKASHEMDSIMLVDSIEHSVRNLIGEEGGSGGTPATMAALRKRNSMRKGIASTPVPEQRSVEEKKKYNLRVRTSASPTKKRFLDTTVDDGGGGDDSASDESEDGSGGSDVEEDVRHRSEIKASAFMEVQARTGEKRGDRHGKTAKKATAAAHSPPNAHAE</sequence>
<dbReference type="SUPFAM" id="SSF52540">
    <property type="entry name" value="P-loop containing nucleoside triphosphate hydrolases"/>
    <property type="match status" value="1"/>
</dbReference>
<feature type="compositionally biased region" description="Low complexity" evidence="3">
    <location>
        <begin position="751"/>
        <end position="760"/>
    </location>
</feature>
<proteinExistence type="predicted"/>